<accession>G0PGL6</accession>
<dbReference type="Pfam" id="PF26288">
    <property type="entry name" value="WHD_lin-66"/>
    <property type="match status" value="1"/>
</dbReference>
<dbReference type="PANTHER" id="PTHR36949:SF1">
    <property type="entry name" value="ANAPHASE-PROMOTING COMPLEX SUBUNIT 1-RELATED"/>
    <property type="match status" value="1"/>
</dbReference>
<evidence type="ECO:0000313" key="3">
    <source>
        <dbReference type="EMBL" id="EGT55379.1"/>
    </source>
</evidence>
<feature type="compositionally biased region" description="Polar residues" evidence="1">
    <location>
        <begin position="36"/>
        <end position="46"/>
    </location>
</feature>
<dbReference type="STRING" id="135651.G0PGL6"/>
<sequence length="256" mass="29110">MPPRTNQHHNKSVGSNPSDQLQKDDDPQVHAAKDLQPTSSSQTNKTPEFLYEGHGILTQLTRNSGTITTEIGEKITFKAKDFAESTVADLRDVLFLGFTLGLEAKASGKDPKWFIATRVEPLFGDRAERAFKNSVKEININSEEYNKELEIKSYETLIGAFKEYKAIAVPFNHISKYMVKQDEQVKKYIGNTQKLAIQWMETLEAEAVVSEFGTYSELTDEETLDAVFSELQIKGRVPKFQVEYSNQKFDEEKKQQ</sequence>
<dbReference type="HOGENOM" id="CLU_095082_0_0_1"/>
<keyword evidence="4" id="KW-1185">Reference proteome</keyword>
<reference evidence="4" key="1">
    <citation type="submission" date="2011-07" db="EMBL/GenBank/DDBJ databases">
        <authorList>
            <consortium name="Caenorhabditis brenneri Sequencing and Analysis Consortium"/>
            <person name="Wilson R.K."/>
        </authorList>
    </citation>
    <scope>NUCLEOTIDE SEQUENCE [LARGE SCALE GENOMIC DNA]</scope>
    <source>
        <strain evidence="4">PB2801</strain>
    </source>
</reference>
<dbReference type="InParanoid" id="G0PGL6"/>
<organism evidence="4">
    <name type="scientific">Caenorhabditis brenneri</name>
    <name type="common">Nematode worm</name>
    <dbReference type="NCBI Taxonomy" id="135651"/>
    <lineage>
        <taxon>Eukaryota</taxon>
        <taxon>Metazoa</taxon>
        <taxon>Ecdysozoa</taxon>
        <taxon>Nematoda</taxon>
        <taxon>Chromadorea</taxon>
        <taxon>Rhabditida</taxon>
        <taxon>Rhabditina</taxon>
        <taxon>Rhabditomorpha</taxon>
        <taxon>Rhabditoidea</taxon>
        <taxon>Rhabditidae</taxon>
        <taxon>Peloderinae</taxon>
        <taxon>Caenorhabditis</taxon>
    </lineage>
</organism>
<evidence type="ECO:0000259" key="2">
    <source>
        <dbReference type="Pfam" id="PF26288"/>
    </source>
</evidence>
<feature type="region of interest" description="Disordered" evidence="1">
    <location>
        <begin position="1"/>
        <end position="46"/>
    </location>
</feature>
<dbReference type="GO" id="GO:0005737">
    <property type="term" value="C:cytoplasm"/>
    <property type="evidence" value="ECO:0007669"/>
    <property type="project" value="TreeGrafter"/>
</dbReference>
<feature type="compositionally biased region" description="Basic and acidic residues" evidence="1">
    <location>
        <begin position="21"/>
        <end position="33"/>
    </location>
</feature>
<proteinExistence type="predicted"/>
<gene>
    <name evidence="3" type="ORF">CAEBREN_07734</name>
</gene>
<dbReference type="PANTHER" id="PTHR36949">
    <property type="entry name" value="PROTEIN CBR-LIN-66"/>
    <property type="match status" value="1"/>
</dbReference>
<feature type="domain" description="Lin-66-like winged helix" evidence="2">
    <location>
        <begin position="139"/>
        <end position="201"/>
    </location>
</feature>
<protein>
    <recommendedName>
        <fullName evidence="2">Lin-66-like winged helix domain-containing protein</fullName>
    </recommendedName>
</protein>
<dbReference type="AlphaFoldDB" id="G0PGL6"/>
<evidence type="ECO:0000256" key="1">
    <source>
        <dbReference type="SAM" id="MobiDB-lite"/>
    </source>
</evidence>
<evidence type="ECO:0000313" key="4">
    <source>
        <dbReference type="Proteomes" id="UP000008068"/>
    </source>
</evidence>
<dbReference type="GO" id="GO:0010629">
    <property type="term" value="P:negative regulation of gene expression"/>
    <property type="evidence" value="ECO:0007669"/>
    <property type="project" value="TreeGrafter"/>
</dbReference>
<dbReference type="Proteomes" id="UP000008068">
    <property type="component" value="Unassembled WGS sequence"/>
</dbReference>
<name>G0PGL6_CAEBE</name>
<dbReference type="InterPro" id="IPR058991">
    <property type="entry name" value="Lin-66-like_WHD"/>
</dbReference>
<feature type="compositionally biased region" description="Basic residues" evidence="1">
    <location>
        <begin position="1"/>
        <end position="11"/>
    </location>
</feature>
<dbReference type="EMBL" id="GL380427">
    <property type="protein sequence ID" value="EGT55379.1"/>
    <property type="molecule type" value="Genomic_DNA"/>
</dbReference>